<evidence type="ECO:0000256" key="1">
    <source>
        <dbReference type="ARBA" id="ARBA00008853"/>
    </source>
</evidence>
<feature type="domain" description="SMP-30/Gluconolactonase/LRE-like region" evidence="2">
    <location>
        <begin position="19"/>
        <end position="121"/>
    </location>
</feature>
<gene>
    <name evidence="3" type="ORF">EMCG_07908</name>
</gene>
<dbReference type="InterPro" id="IPR011042">
    <property type="entry name" value="6-blade_b-propeller_TolB-like"/>
</dbReference>
<dbReference type="OrthoDB" id="423498at2759"/>
<sequence>MTAQWTVEEDFGLGRRRTSRFDPDQSLHRVIENLEIPNGMGWNEADDILYVTETPSGNIYGSRANQSQTGSMDDQGCLWIALWGDGKVLRVSPMVKIIGDILMPAENVTCVEFAGTELFIITTANAAANNDGAHNSNDCFASQLFTVDVGVKGKPKNKFKVQF</sequence>
<dbReference type="GO" id="GO:0005509">
    <property type="term" value="F:calcium ion binding"/>
    <property type="evidence" value="ECO:0007669"/>
    <property type="project" value="TreeGrafter"/>
</dbReference>
<dbReference type="EMBL" id="LCZI01000497">
    <property type="protein sequence ID" value="KKZ66404.1"/>
    <property type="molecule type" value="Genomic_DNA"/>
</dbReference>
<dbReference type="Pfam" id="PF08450">
    <property type="entry name" value="SGL"/>
    <property type="match status" value="1"/>
</dbReference>
<evidence type="ECO:0000313" key="3">
    <source>
        <dbReference type="EMBL" id="KKZ66404.1"/>
    </source>
</evidence>
<dbReference type="VEuPathDB" id="FungiDB:EMCG_07908"/>
<evidence type="ECO:0000313" key="4">
    <source>
        <dbReference type="Proteomes" id="UP000034164"/>
    </source>
</evidence>
<dbReference type="GO" id="GO:0004341">
    <property type="term" value="F:gluconolactonase activity"/>
    <property type="evidence" value="ECO:0007669"/>
    <property type="project" value="TreeGrafter"/>
</dbReference>
<comment type="caution">
    <text evidence="3">The sequence shown here is derived from an EMBL/GenBank/DDBJ whole genome shotgun (WGS) entry which is preliminary data.</text>
</comment>
<dbReference type="InterPro" id="IPR013658">
    <property type="entry name" value="SGL"/>
</dbReference>
<comment type="similarity">
    <text evidence="1">Belongs to the SMP-30/CGR1 family.</text>
</comment>
<proteinExistence type="inferred from homology"/>
<dbReference type="PANTHER" id="PTHR10907">
    <property type="entry name" value="REGUCALCIN"/>
    <property type="match status" value="1"/>
</dbReference>
<dbReference type="Proteomes" id="UP000034164">
    <property type="component" value="Unassembled WGS sequence"/>
</dbReference>
<protein>
    <recommendedName>
        <fullName evidence="2">SMP-30/Gluconolactonase/LRE-like region domain-containing protein</fullName>
    </recommendedName>
</protein>
<reference evidence="4" key="1">
    <citation type="journal article" date="2015" name="PLoS Genet.">
        <title>The dynamic genome and transcriptome of the human fungal pathogen Blastomyces and close relative Emmonsia.</title>
        <authorList>
            <person name="Munoz J.F."/>
            <person name="Gauthier G.M."/>
            <person name="Desjardins C.A."/>
            <person name="Gallo J.E."/>
            <person name="Holder J."/>
            <person name="Sullivan T.D."/>
            <person name="Marty A.J."/>
            <person name="Carmen J.C."/>
            <person name="Chen Z."/>
            <person name="Ding L."/>
            <person name="Gujja S."/>
            <person name="Magrini V."/>
            <person name="Misas E."/>
            <person name="Mitreva M."/>
            <person name="Priest M."/>
            <person name="Saif S."/>
            <person name="Whiston E.A."/>
            <person name="Young S."/>
            <person name="Zeng Q."/>
            <person name="Goldman W.E."/>
            <person name="Mardis E.R."/>
            <person name="Taylor J.W."/>
            <person name="McEwen J.G."/>
            <person name="Clay O.K."/>
            <person name="Klein B.S."/>
            <person name="Cuomo C.A."/>
        </authorList>
    </citation>
    <scope>NUCLEOTIDE SEQUENCE [LARGE SCALE GENOMIC DNA]</scope>
    <source>
        <strain evidence="4">UAMH 3008</strain>
    </source>
</reference>
<dbReference type="PANTHER" id="PTHR10907:SF47">
    <property type="entry name" value="REGUCALCIN"/>
    <property type="match status" value="1"/>
</dbReference>
<organism evidence="3 4">
    <name type="scientific">[Emmonsia] crescens</name>
    <dbReference type="NCBI Taxonomy" id="73230"/>
    <lineage>
        <taxon>Eukaryota</taxon>
        <taxon>Fungi</taxon>
        <taxon>Dikarya</taxon>
        <taxon>Ascomycota</taxon>
        <taxon>Pezizomycotina</taxon>
        <taxon>Eurotiomycetes</taxon>
        <taxon>Eurotiomycetidae</taxon>
        <taxon>Onygenales</taxon>
        <taxon>Ajellomycetaceae</taxon>
        <taxon>Emergomyces</taxon>
    </lineage>
</organism>
<dbReference type="Gene3D" id="2.120.10.30">
    <property type="entry name" value="TolB, C-terminal domain"/>
    <property type="match status" value="2"/>
</dbReference>
<evidence type="ECO:0000259" key="2">
    <source>
        <dbReference type="Pfam" id="PF08450"/>
    </source>
</evidence>
<dbReference type="SUPFAM" id="SSF63829">
    <property type="entry name" value="Calcium-dependent phosphotriesterase"/>
    <property type="match status" value="1"/>
</dbReference>
<accession>A0A0G2J544</accession>
<name>A0A0G2J544_9EURO</name>
<dbReference type="AlphaFoldDB" id="A0A0G2J544"/>